<dbReference type="EMBL" id="MDKC01000013">
    <property type="protein sequence ID" value="ODG92035.1"/>
    <property type="molecule type" value="Genomic_DNA"/>
</dbReference>
<sequence length="226" mass="26269">MICVYCGVRFVEKFSFHKLFFQTNELTCSQCISKFKKIIDPVCEICCGYIIENQKLCKNCIEYISLKLEMPLIINKSIFHYTNEIKEWLNKFKFCGDVQLASIFADDLMEYYENSFKNYKIVPIPLSDARLKERGFNQVEVLAQYAGLNLTNCLERIHTEKQSKLNRYERLSREQVFSYCCAEKIDNEPIVLLDDVYTTGKTVQDAATILLQNGATEVHSLTLIRA</sequence>
<organism evidence="2 3">
    <name type="scientific">Gottfriedia luciferensis</name>
    <dbReference type="NCBI Taxonomy" id="178774"/>
    <lineage>
        <taxon>Bacteria</taxon>
        <taxon>Bacillati</taxon>
        <taxon>Bacillota</taxon>
        <taxon>Bacilli</taxon>
        <taxon>Bacillales</taxon>
        <taxon>Bacillaceae</taxon>
        <taxon>Gottfriedia</taxon>
    </lineage>
</organism>
<reference evidence="2 3" key="1">
    <citation type="submission" date="2016-07" db="EMBL/GenBank/DDBJ databases">
        <authorList>
            <person name="Townsley L."/>
            <person name="Shank E.A."/>
        </authorList>
    </citation>
    <scope>NUCLEOTIDE SEQUENCE [LARGE SCALE GENOMIC DNA]</scope>
    <source>
        <strain evidence="2 3">CH01</strain>
    </source>
</reference>
<accession>A0ABX2ZTL8</accession>
<dbReference type="PANTHER" id="PTHR47505">
    <property type="entry name" value="DNA UTILIZATION PROTEIN YHGH"/>
    <property type="match status" value="1"/>
</dbReference>
<evidence type="ECO:0000313" key="2">
    <source>
        <dbReference type="EMBL" id="ODG92035.1"/>
    </source>
</evidence>
<proteinExistence type="inferred from homology"/>
<dbReference type="Proteomes" id="UP000094580">
    <property type="component" value="Unassembled WGS sequence"/>
</dbReference>
<evidence type="ECO:0000313" key="3">
    <source>
        <dbReference type="Proteomes" id="UP000094580"/>
    </source>
</evidence>
<keyword evidence="3" id="KW-1185">Reference proteome</keyword>
<dbReference type="RefSeq" id="WP_069033812.1">
    <property type="nucleotide sequence ID" value="NZ_MDKC01000013.1"/>
</dbReference>
<name>A0ABX2ZTL8_9BACI</name>
<dbReference type="CDD" id="cd06223">
    <property type="entry name" value="PRTases_typeI"/>
    <property type="match status" value="1"/>
</dbReference>
<evidence type="ECO:0000256" key="1">
    <source>
        <dbReference type="ARBA" id="ARBA00008007"/>
    </source>
</evidence>
<dbReference type="SUPFAM" id="SSF53271">
    <property type="entry name" value="PRTase-like"/>
    <property type="match status" value="1"/>
</dbReference>
<evidence type="ECO:0008006" key="4">
    <source>
        <dbReference type="Google" id="ProtNLM"/>
    </source>
</evidence>
<gene>
    <name evidence="2" type="ORF">BED47_06045</name>
</gene>
<dbReference type="PANTHER" id="PTHR47505:SF1">
    <property type="entry name" value="DNA UTILIZATION PROTEIN YHGH"/>
    <property type="match status" value="1"/>
</dbReference>
<dbReference type="InterPro" id="IPR000836">
    <property type="entry name" value="PRTase_dom"/>
</dbReference>
<dbReference type="InterPro" id="IPR051910">
    <property type="entry name" value="ComF/GntX_DNA_util-trans"/>
</dbReference>
<comment type="similarity">
    <text evidence="1">Belongs to the ComF/GntX family.</text>
</comment>
<dbReference type="Gene3D" id="3.40.50.2020">
    <property type="match status" value="1"/>
</dbReference>
<dbReference type="InterPro" id="IPR029057">
    <property type="entry name" value="PRTase-like"/>
</dbReference>
<comment type="caution">
    <text evidence="2">The sequence shown here is derived from an EMBL/GenBank/DDBJ whole genome shotgun (WGS) entry which is preliminary data.</text>
</comment>
<protein>
    <recommendedName>
        <fullName evidence="4">Phosphoribosyltransferase domain-containing protein</fullName>
    </recommendedName>
</protein>